<keyword evidence="2" id="KW-1185">Reference proteome</keyword>
<proteinExistence type="predicted"/>
<dbReference type="AlphaFoldDB" id="A0A238KLM0"/>
<dbReference type="InterPro" id="IPR010593">
    <property type="entry name" value="DUF1159"/>
</dbReference>
<dbReference type="Proteomes" id="UP000220836">
    <property type="component" value="Unassembled WGS sequence"/>
</dbReference>
<protein>
    <recommendedName>
        <fullName evidence="3">RNA-binding protein</fullName>
    </recommendedName>
</protein>
<evidence type="ECO:0000313" key="2">
    <source>
        <dbReference type="Proteomes" id="UP000220836"/>
    </source>
</evidence>
<reference evidence="1 2" key="1">
    <citation type="submission" date="2017-05" db="EMBL/GenBank/DDBJ databases">
        <authorList>
            <person name="Song R."/>
            <person name="Chenine A.L."/>
            <person name="Ruprecht R.M."/>
        </authorList>
    </citation>
    <scope>NUCLEOTIDE SEQUENCE [LARGE SCALE GENOMIC DNA]</scope>
    <source>
        <strain evidence="1 2">CECT 8663</strain>
    </source>
</reference>
<sequence length="170" mass="18461">MSKRKTTTYGFARTSNLLQKQVRAASESRGFAQSRVLTHWEEIVGSDIAAMSRPVEISYGRGGFGATLSVLTNGANAPLLQMKREELRDRINGVYGYNAIARIRITQTAATGFAEGQVDFVHRRKAAEKAKPTPETVAEAQAVTHDIADDGLRAALEQLATNVISKGNRA</sequence>
<organism evidence="1 2">
    <name type="scientific">Pelagimonas varians</name>
    <dbReference type="NCBI Taxonomy" id="696760"/>
    <lineage>
        <taxon>Bacteria</taxon>
        <taxon>Pseudomonadati</taxon>
        <taxon>Pseudomonadota</taxon>
        <taxon>Alphaproteobacteria</taxon>
        <taxon>Rhodobacterales</taxon>
        <taxon>Roseobacteraceae</taxon>
        <taxon>Pelagimonas</taxon>
    </lineage>
</organism>
<name>A0A238KLM0_9RHOB</name>
<evidence type="ECO:0000313" key="1">
    <source>
        <dbReference type="EMBL" id="SMX43705.1"/>
    </source>
</evidence>
<dbReference type="PANTHER" id="PTHR36456">
    <property type="entry name" value="UPF0232 PROTEIN SCO3875"/>
    <property type="match status" value="1"/>
</dbReference>
<dbReference type="EMBL" id="FXYH01000009">
    <property type="protein sequence ID" value="SMX43705.1"/>
    <property type="molecule type" value="Genomic_DNA"/>
</dbReference>
<evidence type="ECO:0008006" key="3">
    <source>
        <dbReference type="Google" id="ProtNLM"/>
    </source>
</evidence>
<dbReference type="InterPro" id="IPR007922">
    <property type="entry name" value="DciA-like"/>
</dbReference>
<dbReference type="Pfam" id="PF05258">
    <property type="entry name" value="DciA"/>
    <property type="match status" value="1"/>
</dbReference>
<gene>
    <name evidence="1" type="ORF">PEV8663_02735</name>
</gene>
<dbReference type="PIRSF" id="PIRSF032064">
    <property type="entry name" value="UCP032064"/>
    <property type="match status" value="1"/>
</dbReference>
<accession>A0A238KLM0</accession>
<dbReference type="RefSeq" id="WP_097805204.1">
    <property type="nucleotide sequence ID" value="NZ_FXYH01000009.1"/>
</dbReference>
<dbReference type="PANTHER" id="PTHR36456:SF1">
    <property type="entry name" value="UPF0232 PROTEIN SCO3875"/>
    <property type="match status" value="1"/>
</dbReference>
<dbReference type="OrthoDB" id="7160947at2"/>